<dbReference type="KEGG" id="sted:SPTER_11290"/>
<dbReference type="AlphaFoldDB" id="A0A517DR73"/>
<dbReference type="OrthoDB" id="1680763at2"/>
<sequence>MKCCWEWKAQQDIPVIPRNFFTTRVPAPDGIGQAAAGWDEFQVAGLIKAGHRLAGCGRNNVCRREDRAARPGPGAMEAAPSAWVACQSKPSALLFKITTDIILDPGLLASCLWLDVGQENEPPIHIRLNQPAVRLNWPSRGTVVVSIDKL</sequence>
<accession>A0A517DR73</accession>
<name>A0A517DR73_9FIRM</name>
<dbReference type="EMBL" id="CP036259">
    <property type="protein sequence ID" value="QDR79827.1"/>
    <property type="molecule type" value="Genomic_DNA"/>
</dbReference>
<gene>
    <name evidence="1" type="ORF">SPTER_11290</name>
</gene>
<keyword evidence="2" id="KW-1185">Reference proteome</keyword>
<evidence type="ECO:0000313" key="1">
    <source>
        <dbReference type="EMBL" id="QDR79827.1"/>
    </source>
</evidence>
<reference evidence="1 2" key="1">
    <citation type="submission" date="2019-02" db="EMBL/GenBank/DDBJ databases">
        <title>Closed genome of Sporomusa termitida DSM 4440.</title>
        <authorList>
            <person name="Poehlein A."/>
            <person name="Daniel R."/>
        </authorList>
    </citation>
    <scope>NUCLEOTIDE SEQUENCE [LARGE SCALE GENOMIC DNA]</scope>
    <source>
        <strain evidence="1 2">DSM 4440</strain>
    </source>
</reference>
<dbReference type="RefSeq" id="WP_144349419.1">
    <property type="nucleotide sequence ID" value="NZ_CP036259.1"/>
</dbReference>
<organism evidence="1 2">
    <name type="scientific">Sporomusa termitida</name>
    <dbReference type="NCBI Taxonomy" id="2377"/>
    <lineage>
        <taxon>Bacteria</taxon>
        <taxon>Bacillati</taxon>
        <taxon>Bacillota</taxon>
        <taxon>Negativicutes</taxon>
        <taxon>Selenomonadales</taxon>
        <taxon>Sporomusaceae</taxon>
        <taxon>Sporomusa</taxon>
    </lineage>
</organism>
<dbReference type="Proteomes" id="UP000320776">
    <property type="component" value="Chromosome"/>
</dbReference>
<evidence type="ECO:0000313" key="2">
    <source>
        <dbReference type="Proteomes" id="UP000320776"/>
    </source>
</evidence>
<protein>
    <submittedName>
        <fullName evidence="1">Uncharacterized protein</fullName>
    </submittedName>
</protein>
<proteinExistence type="predicted"/>